<protein>
    <submittedName>
        <fullName evidence="1">Uncharacterized protein</fullName>
    </submittedName>
</protein>
<keyword evidence="2" id="KW-1185">Reference proteome</keyword>
<name>A0A9Q3GH89_9BASI</name>
<gene>
    <name evidence="1" type="ORF">O181_006825</name>
</gene>
<dbReference type="AlphaFoldDB" id="A0A9Q3GH89"/>
<comment type="caution">
    <text evidence="1">The sequence shown here is derived from an EMBL/GenBank/DDBJ whole genome shotgun (WGS) entry which is preliminary data.</text>
</comment>
<accession>A0A9Q3GH89</accession>
<dbReference type="EMBL" id="AVOT02001493">
    <property type="protein sequence ID" value="MBW0467110.1"/>
    <property type="molecule type" value="Genomic_DNA"/>
</dbReference>
<sequence length="49" mass="5814">MVRCQFHSETLYTLVRLRRPLGAINRAWPTARIDGFPVEYIGRFAKYSR</sequence>
<organism evidence="1 2">
    <name type="scientific">Austropuccinia psidii MF-1</name>
    <dbReference type="NCBI Taxonomy" id="1389203"/>
    <lineage>
        <taxon>Eukaryota</taxon>
        <taxon>Fungi</taxon>
        <taxon>Dikarya</taxon>
        <taxon>Basidiomycota</taxon>
        <taxon>Pucciniomycotina</taxon>
        <taxon>Pucciniomycetes</taxon>
        <taxon>Pucciniales</taxon>
        <taxon>Sphaerophragmiaceae</taxon>
        <taxon>Austropuccinia</taxon>
    </lineage>
</organism>
<dbReference type="Proteomes" id="UP000765509">
    <property type="component" value="Unassembled WGS sequence"/>
</dbReference>
<evidence type="ECO:0000313" key="1">
    <source>
        <dbReference type="EMBL" id="MBW0467110.1"/>
    </source>
</evidence>
<proteinExistence type="predicted"/>
<evidence type="ECO:0000313" key="2">
    <source>
        <dbReference type="Proteomes" id="UP000765509"/>
    </source>
</evidence>
<reference evidence="1" key="1">
    <citation type="submission" date="2021-03" db="EMBL/GenBank/DDBJ databases">
        <title>Draft genome sequence of rust myrtle Austropuccinia psidii MF-1, a brazilian biotype.</title>
        <authorList>
            <person name="Quecine M.C."/>
            <person name="Pachon D.M.R."/>
            <person name="Bonatelli M.L."/>
            <person name="Correr F.H."/>
            <person name="Franceschini L.M."/>
            <person name="Leite T.F."/>
            <person name="Margarido G.R.A."/>
            <person name="Almeida C.A."/>
            <person name="Ferrarezi J.A."/>
            <person name="Labate C.A."/>
        </authorList>
    </citation>
    <scope>NUCLEOTIDE SEQUENCE</scope>
    <source>
        <strain evidence="1">MF-1</strain>
    </source>
</reference>